<keyword evidence="4" id="KW-0201">Cytochrome c-type biogenesis</keyword>
<dbReference type="Gene3D" id="3.40.30.10">
    <property type="entry name" value="Glutaredoxin"/>
    <property type="match status" value="1"/>
</dbReference>
<feature type="transmembrane region" description="Helical" evidence="8">
    <location>
        <begin position="547"/>
        <end position="568"/>
    </location>
</feature>
<dbReference type="AlphaFoldDB" id="A0A0D0KUA8"/>
<dbReference type="PANTHER" id="PTHR32234">
    <property type="entry name" value="THIOL:DISULFIDE INTERCHANGE PROTEIN DSBD"/>
    <property type="match status" value="1"/>
</dbReference>
<feature type="transmembrane region" description="Helical" evidence="8">
    <location>
        <begin position="325"/>
        <end position="350"/>
    </location>
</feature>
<comment type="subcellular location">
    <subcellularLocation>
        <location evidence="1">Cell membrane</location>
        <topology evidence="1">Multi-pass membrane protein</topology>
    </subcellularLocation>
</comment>
<dbReference type="Pfam" id="PF11412">
    <property type="entry name" value="DsbD_N"/>
    <property type="match status" value="1"/>
</dbReference>
<keyword evidence="6 8" id="KW-0472">Membrane</keyword>
<feature type="transmembrane region" description="Helical" evidence="8">
    <location>
        <begin position="485"/>
        <end position="512"/>
    </location>
</feature>
<dbReference type="GO" id="GO:0005886">
    <property type="term" value="C:plasma membrane"/>
    <property type="evidence" value="ECO:0007669"/>
    <property type="project" value="UniProtKB-SubCell"/>
</dbReference>
<feature type="transmembrane region" description="Helical" evidence="8">
    <location>
        <begin position="575"/>
        <end position="593"/>
    </location>
</feature>
<keyword evidence="3 8" id="KW-0812">Transmembrane</keyword>
<evidence type="ECO:0000256" key="6">
    <source>
        <dbReference type="ARBA" id="ARBA00023136"/>
    </source>
</evidence>
<evidence type="ECO:0000313" key="11">
    <source>
        <dbReference type="Proteomes" id="UP000032067"/>
    </source>
</evidence>
<dbReference type="GO" id="GO:0017004">
    <property type="term" value="P:cytochrome complex assembly"/>
    <property type="evidence" value="ECO:0007669"/>
    <property type="project" value="UniProtKB-KW"/>
</dbReference>
<dbReference type="PROSITE" id="PS51352">
    <property type="entry name" value="THIOREDOXIN_2"/>
    <property type="match status" value="1"/>
</dbReference>
<dbReference type="CDD" id="cd02953">
    <property type="entry name" value="DsbDgamma"/>
    <property type="match status" value="1"/>
</dbReference>
<dbReference type="Pfam" id="PF02683">
    <property type="entry name" value="DsbD_TM"/>
    <property type="match status" value="1"/>
</dbReference>
<feature type="transmembrane region" description="Helical" evidence="8">
    <location>
        <begin position="371"/>
        <end position="391"/>
    </location>
</feature>
<sequence>MPAAAQLAPKTGAVVTTPHVRAELVAHAPDGVSPGAQAWVGLQITHQPEWHTYWKNAGDSGLPTELTWTLPAGVSTGEIAWPVPKKIPVGNLANYGYENTVLLPVPLEVSTLYKPPMALAGGTPAMDVKLKASWLVCRKECIPEEGEFILSLPLQGSTALHKADFDAAQAAQPQPLAQPGGIEVDGTNLRITLEGLPAAVQGKTLAFFPETPEVIRTAAVSGKDWTQSWQGGTWTATMPLADQRSASPTVLPLVVALADADRQPGQPVAWRAEAPVSGNWPAATPARAEVSPALQAALTANAANAANAAASASTTDLPAQPTGTFAMALLGALLGGLLLNLMPCVFPILAIKVLGFARQAGNASAHRKAGLAYTGGVMLSFLALGGAMLALRAAGAQLGWGFQLQSPGVVAALAALFTLIGLNLVGVFEFGHAAPSSVCTAQAKHPLANDFLSGVLAVVIASPCTAPFMGVSLGFAIGLPAAQALLLFAALGLGLALPYLVAGFVPAVAHLLPKPGPWMGTLRRLLAFPMFATVAWLVWILGQQSGIDGAGTLLALLVCLAAIVWAFTLRGRTRLVIATVLIAFTAVLTGAIGRNVLQVVEPARLAANSTADQRWQPWSAERVSELSGAGQPVFIDFTAAWCVTCQYNKKRTLADADVLADFDAKKVAMLRADWTRRDPAITAALTALGRSGVPVYVLQAPGKAPVVLTEILGKDEVRAALAAL</sequence>
<name>A0A0D0KUA8_VARPD</name>
<dbReference type="InterPro" id="IPR003834">
    <property type="entry name" value="Cyt_c_assmbl_TM_dom"/>
</dbReference>
<protein>
    <submittedName>
        <fullName evidence="10">Protein-disulfide reductase</fullName>
    </submittedName>
</protein>
<gene>
    <name evidence="10" type="ORF">RT97_18895</name>
</gene>
<evidence type="ECO:0000256" key="3">
    <source>
        <dbReference type="ARBA" id="ARBA00022692"/>
    </source>
</evidence>
<dbReference type="Proteomes" id="UP000032067">
    <property type="component" value="Unassembled WGS sequence"/>
</dbReference>
<organism evidence="10 11">
    <name type="scientific">Variovorax paradoxus</name>
    <dbReference type="NCBI Taxonomy" id="34073"/>
    <lineage>
        <taxon>Bacteria</taxon>
        <taxon>Pseudomonadati</taxon>
        <taxon>Pseudomonadota</taxon>
        <taxon>Betaproteobacteria</taxon>
        <taxon>Burkholderiales</taxon>
        <taxon>Comamonadaceae</taxon>
        <taxon>Variovorax</taxon>
    </lineage>
</organism>
<evidence type="ECO:0000256" key="2">
    <source>
        <dbReference type="ARBA" id="ARBA00022475"/>
    </source>
</evidence>
<dbReference type="GO" id="GO:0015035">
    <property type="term" value="F:protein-disulfide reductase activity"/>
    <property type="evidence" value="ECO:0007669"/>
    <property type="project" value="TreeGrafter"/>
</dbReference>
<dbReference type="PROSITE" id="PS00194">
    <property type="entry name" value="THIOREDOXIN_1"/>
    <property type="match status" value="1"/>
</dbReference>
<dbReference type="SUPFAM" id="SSF52833">
    <property type="entry name" value="Thioredoxin-like"/>
    <property type="match status" value="1"/>
</dbReference>
<keyword evidence="5 8" id="KW-1133">Transmembrane helix</keyword>
<evidence type="ECO:0000259" key="9">
    <source>
        <dbReference type="PROSITE" id="PS51352"/>
    </source>
</evidence>
<evidence type="ECO:0000313" key="10">
    <source>
        <dbReference type="EMBL" id="KIQ29667.1"/>
    </source>
</evidence>
<accession>A0A0D0KUA8</accession>
<feature type="transmembrane region" description="Helical" evidence="8">
    <location>
        <begin position="524"/>
        <end position="541"/>
    </location>
</feature>
<dbReference type="EMBL" id="JXQQ01000044">
    <property type="protein sequence ID" value="KIQ29667.1"/>
    <property type="molecule type" value="Genomic_DNA"/>
</dbReference>
<proteinExistence type="predicted"/>
<dbReference type="PANTHER" id="PTHR32234:SF3">
    <property type="entry name" value="SUPPRESSION OF COPPER SENSITIVITY PROTEIN"/>
    <property type="match status" value="1"/>
</dbReference>
<dbReference type="InterPro" id="IPR036249">
    <property type="entry name" value="Thioredoxin-like_sf"/>
</dbReference>
<evidence type="ECO:0000256" key="1">
    <source>
        <dbReference type="ARBA" id="ARBA00004651"/>
    </source>
</evidence>
<dbReference type="InterPro" id="IPR017937">
    <property type="entry name" value="Thioredoxin_CS"/>
</dbReference>
<feature type="transmembrane region" description="Helical" evidence="8">
    <location>
        <begin position="451"/>
        <end position="479"/>
    </location>
</feature>
<evidence type="ECO:0000256" key="8">
    <source>
        <dbReference type="SAM" id="Phobius"/>
    </source>
</evidence>
<dbReference type="Pfam" id="PF13899">
    <property type="entry name" value="Thioredoxin_7"/>
    <property type="match status" value="1"/>
</dbReference>
<dbReference type="InterPro" id="IPR035671">
    <property type="entry name" value="DsbD_gamma"/>
</dbReference>
<keyword evidence="2" id="KW-1003">Cell membrane</keyword>
<evidence type="ECO:0000256" key="7">
    <source>
        <dbReference type="ARBA" id="ARBA00023284"/>
    </source>
</evidence>
<dbReference type="OrthoDB" id="9811036at2"/>
<comment type="caution">
    <text evidence="10">The sequence shown here is derived from an EMBL/GenBank/DDBJ whole genome shotgun (WGS) entry which is preliminary data.</text>
</comment>
<keyword evidence="7" id="KW-0676">Redox-active center</keyword>
<feature type="domain" description="Thioredoxin" evidence="9">
    <location>
        <begin position="597"/>
        <end position="724"/>
    </location>
</feature>
<dbReference type="InterPro" id="IPR013766">
    <property type="entry name" value="Thioredoxin_domain"/>
</dbReference>
<evidence type="ECO:0000256" key="4">
    <source>
        <dbReference type="ARBA" id="ARBA00022748"/>
    </source>
</evidence>
<feature type="transmembrane region" description="Helical" evidence="8">
    <location>
        <begin position="411"/>
        <end position="430"/>
    </location>
</feature>
<evidence type="ECO:0000256" key="5">
    <source>
        <dbReference type="ARBA" id="ARBA00022989"/>
    </source>
</evidence>
<dbReference type="InterPro" id="IPR028250">
    <property type="entry name" value="DsbDN"/>
</dbReference>
<reference evidence="10 11" key="1">
    <citation type="submission" date="2014-12" db="EMBL/GenBank/DDBJ databases">
        <title>16Stimator: statistical estimation of ribosomal gene copy numbers from draft genome assemblies.</title>
        <authorList>
            <person name="Perisin M.A."/>
            <person name="Vetter M."/>
            <person name="Gilbert J.A."/>
            <person name="Bergelson J."/>
        </authorList>
    </citation>
    <scope>NUCLEOTIDE SEQUENCE [LARGE SCALE GENOMIC DNA]</scope>
    <source>
        <strain evidence="10 11">MEDvA23</strain>
    </source>
</reference>
<dbReference type="GO" id="GO:0045454">
    <property type="term" value="P:cell redox homeostasis"/>
    <property type="evidence" value="ECO:0007669"/>
    <property type="project" value="TreeGrafter"/>
</dbReference>